<organism evidence="1 2">
    <name type="scientific">Albugo candida</name>
    <dbReference type="NCBI Taxonomy" id="65357"/>
    <lineage>
        <taxon>Eukaryota</taxon>
        <taxon>Sar</taxon>
        <taxon>Stramenopiles</taxon>
        <taxon>Oomycota</taxon>
        <taxon>Peronosporomycetes</taxon>
        <taxon>Albuginales</taxon>
        <taxon>Albuginaceae</taxon>
        <taxon>Albugo</taxon>
    </lineage>
</organism>
<proteinExistence type="predicted"/>
<dbReference type="Proteomes" id="UP000053237">
    <property type="component" value="Unassembled WGS sequence"/>
</dbReference>
<comment type="caution">
    <text evidence="1">The sequence shown here is derived from an EMBL/GenBank/DDBJ whole genome shotgun (WGS) entry which is preliminary data.</text>
</comment>
<evidence type="ECO:0000313" key="1">
    <source>
        <dbReference type="EMBL" id="CCI40350.1"/>
    </source>
</evidence>
<reference evidence="1 2" key="1">
    <citation type="submission" date="2012-05" db="EMBL/GenBank/DDBJ databases">
        <title>Recombination and specialization in a pathogen metapopulation.</title>
        <authorList>
            <person name="Gardiner A."/>
            <person name="Kemen E."/>
            <person name="Schultz-Larsen T."/>
            <person name="MacLean D."/>
            <person name="Van Oosterhout C."/>
            <person name="Jones J.D.G."/>
        </authorList>
    </citation>
    <scope>NUCLEOTIDE SEQUENCE [LARGE SCALE GENOMIC DNA]</scope>
    <source>
        <strain evidence="1 2">Ac Nc2</strain>
    </source>
</reference>
<name>A0A024G124_9STRA</name>
<gene>
    <name evidence="1" type="ORF">BN9_011340</name>
</gene>
<dbReference type="InParanoid" id="A0A024G124"/>
<protein>
    <submittedName>
        <fullName evidence="1">Uncharacterized protein</fullName>
    </submittedName>
</protein>
<dbReference type="AlphaFoldDB" id="A0A024G124"/>
<accession>A0A024G124</accession>
<dbReference type="EMBL" id="CAIX01000008">
    <property type="protein sequence ID" value="CCI40350.1"/>
    <property type="molecule type" value="Genomic_DNA"/>
</dbReference>
<keyword evidence="2" id="KW-1185">Reference proteome</keyword>
<evidence type="ECO:0000313" key="2">
    <source>
        <dbReference type="Proteomes" id="UP000053237"/>
    </source>
</evidence>
<sequence length="443" mass="50148">MLIGDIVVGKRPRLRPIGVGIGLAISGCHEINGRHKESYTQTSQIVFQRDLMGIDGNCTTNLHVLNAKQSEQGICADQSTCVSLSDSCSSASSLQLLDSEIFELDDDSAAENETSYMAELEKIRKMIEDPAVFTYNDPKPLGKPQNNPHPCIQENLSSELHTENNNQDHDTPTAFTDQVRRRLIDEDDNSVCRDLENALDCIDFLVRTPKQDLHPSIIAGKIGKLAQGAGRLSSNRVKARVEEWIRIVQHWSNEGMKEQFHCHQESGMTTMGKHDKELAKVYNKLKSSEFEVNHCKMTIEDLLSGLASNDKRCDTKSGIEIYDAIHSTDEHNCSSVDHLEALQDWKGDTIATSKNTMSTQQYFENTLEDMRQQVANERMQILYEKEKQQLDYDARSKELEEVHELSLQLLRSLLLREKLLKREEKAVDCSSQSTSRHRKSIEG</sequence>